<keyword evidence="2" id="KW-1185">Reference proteome</keyword>
<dbReference type="InterPro" id="IPR004148">
    <property type="entry name" value="BAR_dom"/>
</dbReference>
<accession>A0AAJ7U9C1</accession>
<proteinExistence type="predicted"/>
<dbReference type="InterPro" id="IPR027267">
    <property type="entry name" value="AH/BAR_dom_sf"/>
</dbReference>
<dbReference type="SUPFAM" id="SSF103657">
    <property type="entry name" value="BAR/IMD domain-like"/>
    <property type="match status" value="1"/>
</dbReference>
<evidence type="ECO:0000313" key="2">
    <source>
        <dbReference type="Proteomes" id="UP001318040"/>
    </source>
</evidence>
<dbReference type="AlphaFoldDB" id="A0AAJ7U9C1"/>
<dbReference type="Proteomes" id="UP001318040">
    <property type="component" value="Chromosome 59"/>
</dbReference>
<dbReference type="RefSeq" id="XP_032832241.1">
    <property type="nucleotide sequence ID" value="XM_032976350.1"/>
</dbReference>
<sequence>MEFNVRRMVSDAGTLITRAVQMGSGERPPEPVERGEDGAVMAQMMERVEVTRRRSEGLVHHAQALLQPNPNLRLEEFFLGKLDRKAPARATALEQLGQAMTEAANDLGPATAYGRALLRCGETQQRLGLAQRDFARAASTTFLRPLQSFLDSDCRVIAASRTLARPG</sequence>
<evidence type="ECO:0000313" key="3">
    <source>
        <dbReference type="RefSeq" id="XP_032832241.1"/>
    </source>
</evidence>
<dbReference type="Pfam" id="PF03114">
    <property type="entry name" value="BAR"/>
    <property type="match status" value="1"/>
</dbReference>
<dbReference type="GO" id="GO:0005737">
    <property type="term" value="C:cytoplasm"/>
    <property type="evidence" value="ECO:0007669"/>
    <property type="project" value="InterPro"/>
</dbReference>
<protein>
    <submittedName>
        <fullName evidence="3">Endophilin-B1-like</fullName>
    </submittedName>
</protein>
<evidence type="ECO:0000259" key="1">
    <source>
        <dbReference type="Pfam" id="PF03114"/>
    </source>
</evidence>
<organism evidence="2 3">
    <name type="scientific">Petromyzon marinus</name>
    <name type="common">Sea lamprey</name>
    <dbReference type="NCBI Taxonomy" id="7757"/>
    <lineage>
        <taxon>Eukaryota</taxon>
        <taxon>Metazoa</taxon>
        <taxon>Chordata</taxon>
        <taxon>Craniata</taxon>
        <taxon>Vertebrata</taxon>
        <taxon>Cyclostomata</taxon>
        <taxon>Hyperoartia</taxon>
        <taxon>Petromyzontiformes</taxon>
        <taxon>Petromyzontidae</taxon>
        <taxon>Petromyzon</taxon>
    </lineage>
</organism>
<name>A0AAJ7U9C1_PETMA</name>
<dbReference type="KEGG" id="pmrn:116955329"/>
<gene>
    <name evidence="3" type="primary">LOC116955329</name>
</gene>
<dbReference type="GeneID" id="116955329"/>
<dbReference type="Gene3D" id="1.20.1270.60">
    <property type="entry name" value="Arfaptin homology (AH) domain/BAR domain"/>
    <property type="match status" value="1"/>
</dbReference>
<feature type="domain" description="BAR" evidence="1">
    <location>
        <begin position="43"/>
        <end position="161"/>
    </location>
</feature>
<reference evidence="3" key="1">
    <citation type="submission" date="2025-08" db="UniProtKB">
        <authorList>
            <consortium name="RefSeq"/>
        </authorList>
    </citation>
    <scope>IDENTIFICATION</scope>
    <source>
        <tissue evidence="3">Sperm</tissue>
    </source>
</reference>